<dbReference type="SUPFAM" id="SSF53335">
    <property type="entry name" value="S-adenosyl-L-methionine-dependent methyltransferases"/>
    <property type="match status" value="1"/>
</dbReference>
<dbReference type="NCBIfam" id="TIGR02081">
    <property type="entry name" value="metW"/>
    <property type="match status" value="1"/>
</dbReference>
<dbReference type="RefSeq" id="WP_160618859.1">
    <property type="nucleotide sequence ID" value="NZ_CP047652.1"/>
</dbReference>
<dbReference type="Gene3D" id="3.40.50.150">
    <property type="entry name" value="Vaccinia Virus protein VP39"/>
    <property type="match status" value="1"/>
</dbReference>
<accession>A0A6P1NGZ6</accession>
<organism evidence="1 2">
    <name type="scientific">Aristophania vespae</name>
    <dbReference type="NCBI Taxonomy" id="2697033"/>
    <lineage>
        <taxon>Bacteria</taxon>
        <taxon>Pseudomonadati</taxon>
        <taxon>Pseudomonadota</taxon>
        <taxon>Alphaproteobacteria</taxon>
        <taxon>Acetobacterales</taxon>
        <taxon>Acetobacteraceae</taxon>
        <taxon>Aristophania</taxon>
    </lineage>
</organism>
<proteinExistence type="predicted"/>
<dbReference type="KEGG" id="bomb:GT348_05525"/>
<sequence length="199" mass="22875">MRVDQQLIADMIPHGSRVLDVGSGDGHLIDYLFNHKGCEAQGIEIDMRSVTQSVAHGLPVIQGDADHDLADYPAHTFDYVVLQRTLQAVEKPREVLKQLLRIGRYAVVSFPNFGHWRLRWQLLHTGRMPMTPVWNTPWYITPNIHPCTIYDFMALCEAENYKVEKWLAVKEDGCSLPWHRSIRLANLFGEQALFLLRKA</sequence>
<dbReference type="CDD" id="cd02440">
    <property type="entry name" value="AdoMet_MTases"/>
    <property type="match status" value="1"/>
</dbReference>
<dbReference type="EMBL" id="CP047652">
    <property type="protein sequence ID" value="QHI95784.1"/>
    <property type="molecule type" value="Genomic_DNA"/>
</dbReference>
<dbReference type="Proteomes" id="UP000463975">
    <property type="component" value="Chromosome"/>
</dbReference>
<evidence type="ECO:0000313" key="1">
    <source>
        <dbReference type="EMBL" id="QHI95784.1"/>
    </source>
</evidence>
<reference evidence="1 2" key="1">
    <citation type="submission" date="2020-01" db="EMBL/GenBank/DDBJ databases">
        <title>Genome sequencing of strain KACC 21507.</title>
        <authorList>
            <person name="Heo J."/>
            <person name="Kim S.-J."/>
            <person name="Kim J.-S."/>
            <person name="Hong S.-B."/>
            <person name="Kwon S.-W."/>
        </authorList>
    </citation>
    <scope>NUCLEOTIDE SEQUENCE [LARGE SCALE GENOMIC DNA]</scope>
    <source>
        <strain evidence="1 2">KACC 21507</strain>
    </source>
</reference>
<name>A0A6P1NGZ6_9PROT</name>
<evidence type="ECO:0000313" key="2">
    <source>
        <dbReference type="Proteomes" id="UP000463975"/>
    </source>
</evidence>
<dbReference type="InterPro" id="IPR010743">
    <property type="entry name" value="Methionine_synth_MetW"/>
</dbReference>
<dbReference type="Pfam" id="PF07021">
    <property type="entry name" value="MetW"/>
    <property type="match status" value="1"/>
</dbReference>
<keyword evidence="2" id="KW-1185">Reference proteome</keyword>
<gene>
    <name evidence="1" type="primary">metW</name>
    <name evidence="1" type="ORF">GT348_05525</name>
</gene>
<dbReference type="InterPro" id="IPR029063">
    <property type="entry name" value="SAM-dependent_MTases_sf"/>
</dbReference>
<dbReference type="AlphaFoldDB" id="A0A6P1NGZ6"/>
<protein>
    <submittedName>
        <fullName evidence="1">Methionine biosynthesis protein MetW</fullName>
    </submittedName>
</protein>